<dbReference type="Gene3D" id="1.10.10.10">
    <property type="entry name" value="Winged helix-like DNA-binding domain superfamily/Winged helix DNA-binding domain"/>
    <property type="match status" value="1"/>
</dbReference>
<evidence type="ECO:0000313" key="9">
    <source>
        <dbReference type="Proteomes" id="UP000499080"/>
    </source>
</evidence>
<name>A0A4Y2DQD5_ARAVE</name>
<dbReference type="InterPro" id="IPR000232">
    <property type="entry name" value="HSF_DNA-bd"/>
</dbReference>
<evidence type="ECO:0000256" key="2">
    <source>
        <dbReference type="ARBA" id="ARBA00006403"/>
    </source>
</evidence>
<evidence type="ECO:0000256" key="3">
    <source>
        <dbReference type="ARBA" id="ARBA00023125"/>
    </source>
</evidence>
<evidence type="ECO:0000259" key="7">
    <source>
        <dbReference type="SMART" id="SM00415"/>
    </source>
</evidence>
<dbReference type="PANTHER" id="PTHR10015:SF465">
    <property type="entry name" value="HSF-TYPE DNA-BINDING DOMAIN-CONTAINING PROTEIN"/>
    <property type="match status" value="1"/>
</dbReference>
<dbReference type="OrthoDB" id="6418155at2759"/>
<evidence type="ECO:0000256" key="4">
    <source>
        <dbReference type="ARBA" id="ARBA00023242"/>
    </source>
</evidence>
<dbReference type="InterPro" id="IPR036388">
    <property type="entry name" value="WH-like_DNA-bd_sf"/>
</dbReference>
<evidence type="ECO:0000313" key="8">
    <source>
        <dbReference type="EMBL" id="GBM19030.1"/>
    </source>
</evidence>
<dbReference type="GO" id="GO:0005634">
    <property type="term" value="C:nucleus"/>
    <property type="evidence" value="ECO:0007669"/>
    <property type="project" value="UniProtKB-SubCell"/>
</dbReference>
<proteinExistence type="inferred from homology"/>
<evidence type="ECO:0000256" key="5">
    <source>
        <dbReference type="RuleBase" id="RU004020"/>
    </source>
</evidence>
<dbReference type="GO" id="GO:0043565">
    <property type="term" value="F:sequence-specific DNA binding"/>
    <property type="evidence" value="ECO:0007669"/>
    <property type="project" value="InterPro"/>
</dbReference>
<accession>A0A4Y2DQD5</accession>
<dbReference type="SMART" id="SM00415">
    <property type="entry name" value="HSF"/>
    <property type="match status" value="1"/>
</dbReference>
<comment type="similarity">
    <text evidence="2 5">Belongs to the HSF family.</text>
</comment>
<keyword evidence="4" id="KW-0539">Nucleus</keyword>
<comment type="subcellular location">
    <subcellularLocation>
        <location evidence="1">Nucleus</location>
    </subcellularLocation>
</comment>
<dbReference type="Pfam" id="PF00447">
    <property type="entry name" value="HSF_DNA-bind"/>
    <property type="match status" value="1"/>
</dbReference>
<dbReference type="GO" id="GO:0003700">
    <property type="term" value="F:DNA-binding transcription factor activity"/>
    <property type="evidence" value="ECO:0007669"/>
    <property type="project" value="InterPro"/>
</dbReference>
<dbReference type="EMBL" id="BGPR01000415">
    <property type="protein sequence ID" value="GBM19030.1"/>
    <property type="molecule type" value="Genomic_DNA"/>
</dbReference>
<evidence type="ECO:0000256" key="6">
    <source>
        <dbReference type="SAM" id="MobiDB-lite"/>
    </source>
</evidence>
<feature type="domain" description="HSF-type DNA-binding" evidence="7">
    <location>
        <begin position="2"/>
        <end position="96"/>
    </location>
</feature>
<dbReference type="AlphaFoldDB" id="A0A4Y2DQD5"/>
<gene>
    <name evidence="8" type="ORF">AVEN_172500_1</name>
</gene>
<sequence>MKFPEKLWLIVNDCDNGAIGWSPSGETIALDYEKFQEEYLDKDVGIFKTNNIASFIRQLNLYGFRKCNRYNDDKHEFKHPLFVKGRKDLIQFVKRKPGSSISLNSPARTPRRSKVKTNTEFSQWQKENIMHEKRTKNEGSISKKEAPKATLKRTPLNSLQNPNMMNPMRNFWWNNMPSPPYPTSVYCDRSIVEQGWFPMNSSYCNSQTFIKREPEESQADENSFFKDAMASESQLASKNNGNMYYLVVPGYPSTQGHNMYANPGYYGGMFPHPGMSVGFNPNCSRNTNPYLGEIPVRFEAGSFQSAQVFLVDMWCFIVLSAIVIAPALAEDKCDVSKYIECMGPINNATFGHPNGLFQDSNDLATSCPIIKNGIKCIQDYANECGTEMIAENFHEQFERPAEFLNKICDSSAPIRMEYLKASPCLQEKSDDLEVCSAKVQEFLAILDEPDTNEKELTITCMYEMMLRACLLSTSAEKCGLESAAFLRKALLYSPSLGMQTCSKE</sequence>
<feature type="region of interest" description="Disordered" evidence="6">
    <location>
        <begin position="100"/>
        <end position="120"/>
    </location>
</feature>
<dbReference type="InterPro" id="IPR036390">
    <property type="entry name" value="WH_DNA-bd_sf"/>
</dbReference>
<keyword evidence="3" id="KW-0238">DNA-binding</keyword>
<reference evidence="8 9" key="1">
    <citation type="journal article" date="2019" name="Sci. Rep.">
        <title>Orb-weaving spider Araneus ventricosus genome elucidates the spidroin gene catalogue.</title>
        <authorList>
            <person name="Kono N."/>
            <person name="Nakamura H."/>
            <person name="Ohtoshi R."/>
            <person name="Moran D.A.P."/>
            <person name="Shinohara A."/>
            <person name="Yoshida Y."/>
            <person name="Fujiwara M."/>
            <person name="Mori M."/>
            <person name="Tomita M."/>
            <person name="Arakawa K."/>
        </authorList>
    </citation>
    <scope>NUCLEOTIDE SEQUENCE [LARGE SCALE GENOMIC DNA]</scope>
</reference>
<comment type="caution">
    <text evidence="8">The sequence shown here is derived from an EMBL/GenBank/DDBJ whole genome shotgun (WGS) entry which is preliminary data.</text>
</comment>
<evidence type="ECO:0000256" key="1">
    <source>
        <dbReference type="ARBA" id="ARBA00004123"/>
    </source>
</evidence>
<organism evidence="8 9">
    <name type="scientific">Araneus ventricosus</name>
    <name type="common">Orbweaver spider</name>
    <name type="synonym">Epeira ventricosa</name>
    <dbReference type="NCBI Taxonomy" id="182803"/>
    <lineage>
        <taxon>Eukaryota</taxon>
        <taxon>Metazoa</taxon>
        <taxon>Ecdysozoa</taxon>
        <taxon>Arthropoda</taxon>
        <taxon>Chelicerata</taxon>
        <taxon>Arachnida</taxon>
        <taxon>Araneae</taxon>
        <taxon>Araneomorphae</taxon>
        <taxon>Entelegynae</taxon>
        <taxon>Araneoidea</taxon>
        <taxon>Araneidae</taxon>
        <taxon>Araneus</taxon>
    </lineage>
</organism>
<dbReference type="PANTHER" id="PTHR10015">
    <property type="entry name" value="HEAT SHOCK TRANSCRIPTION FACTOR"/>
    <property type="match status" value="1"/>
</dbReference>
<dbReference type="Proteomes" id="UP000499080">
    <property type="component" value="Unassembled WGS sequence"/>
</dbReference>
<protein>
    <recommendedName>
        <fullName evidence="7">HSF-type DNA-binding domain-containing protein</fullName>
    </recommendedName>
</protein>
<keyword evidence="9" id="KW-1185">Reference proteome</keyword>
<dbReference type="SUPFAM" id="SSF46785">
    <property type="entry name" value="Winged helix' DNA-binding domain"/>
    <property type="match status" value="1"/>
</dbReference>